<dbReference type="Proteomes" id="UP001276659">
    <property type="component" value="Unassembled WGS sequence"/>
</dbReference>
<dbReference type="InterPro" id="IPR052523">
    <property type="entry name" value="Trichothecene_AcTrans"/>
</dbReference>
<dbReference type="SUPFAM" id="SSF55729">
    <property type="entry name" value="Acyl-CoA N-acyltransferases (Nat)"/>
    <property type="match status" value="1"/>
</dbReference>
<proteinExistence type="predicted"/>
<dbReference type="PROSITE" id="PS51186">
    <property type="entry name" value="GNAT"/>
    <property type="match status" value="1"/>
</dbReference>
<organism evidence="2 3">
    <name type="scientific">Lepraria neglecta</name>
    <dbReference type="NCBI Taxonomy" id="209136"/>
    <lineage>
        <taxon>Eukaryota</taxon>
        <taxon>Fungi</taxon>
        <taxon>Dikarya</taxon>
        <taxon>Ascomycota</taxon>
        <taxon>Pezizomycotina</taxon>
        <taxon>Lecanoromycetes</taxon>
        <taxon>OSLEUM clade</taxon>
        <taxon>Lecanoromycetidae</taxon>
        <taxon>Lecanorales</taxon>
        <taxon>Lecanorineae</taxon>
        <taxon>Stereocaulaceae</taxon>
        <taxon>Lepraria</taxon>
    </lineage>
</organism>
<evidence type="ECO:0000313" key="3">
    <source>
        <dbReference type="Proteomes" id="UP001276659"/>
    </source>
</evidence>
<comment type="caution">
    <text evidence="2">The sequence shown here is derived from an EMBL/GenBank/DDBJ whole genome shotgun (WGS) entry which is preliminary data.</text>
</comment>
<reference evidence="2" key="1">
    <citation type="submission" date="2022-11" db="EMBL/GenBank/DDBJ databases">
        <title>Chromosomal genome sequence assembly and mating type (MAT) locus characterization of the leprose asexual lichenized fungus Lepraria neglecta (Nyl.) Erichsen.</title>
        <authorList>
            <person name="Allen J.L."/>
            <person name="Pfeffer B."/>
        </authorList>
    </citation>
    <scope>NUCLEOTIDE SEQUENCE</scope>
    <source>
        <strain evidence="2">Allen 5258</strain>
    </source>
</reference>
<dbReference type="PANTHER" id="PTHR42791:SF14">
    <property type="entry name" value="N-ACETYLTRANSFERASE DOMAIN-CONTAINING PROTEIN"/>
    <property type="match status" value="1"/>
</dbReference>
<dbReference type="AlphaFoldDB" id="A0AAD9YZV4"/>
<dbReference type="InterPro" id="IPR000182">
    <property type="entry name" value="GNAT_dom"/>
</dbReference>
<protein>
    <recommendedName>
        <fullName evidence="1">N-acetyltransferase domain-containing protein</fullName>
    </recommendedName>
</protein>
<sequence>MPLIIDKAQEADIPKLLDIMYTAFADDPWDRIMFPQIPPPDRRGLTLAQWRDEVSVDPHTAFMKVVDTDLNESIAFARWHIYRTERPESEWKRAEAKGWDEGTNVEAANEFYYKIHEKREKVMGGKPHCCLNMLATHPYHQRRGAGRMLLRWGTDVADEAKTFPCYLEATPVGQHLYQSAGFEHVETLDMDLSKWGGEGIYYHYVMVRPAKGI</sequence>
<dbReference type="Pfam" id="PF13508">
    <property type="entry name" value="Acetyltransf_7"/>
    <property type="match status" value="1"/>
</dbReference>
<dbReference type="InterPro" id="IPR016181">
    <property type="entry name" value="Acyl_CoA_acyltransferase"/>
</dbReference>
<evidence type="ECO:0000259" key="1">
    <source>
        <dbReference type="PROSITE" id="PS51186"/>
    </source>
</evidence>
<accession>A0AAD9YZV4</accession>
<feature type="domain" description="N-acetyltransferase" evidence="1">
    <location>
        <begin position="3"/>
        <end position="211"/>
    </location>
</feature>
<dbReference type="GO" id="GO:0016747">
    <property type="term" value="F:acyltransferase activity, transferring groups other than amino-acyl groups"/>
    <property type="evidence" value="ECO:0007669"/>
    <property type="project" value="InterPro"/>
</dbReference>
<dbReference type="Gene3D" id="3.40.630.30">
    <property type="match status" value="1"/>
</dbReference>
<dbReference type="EMBL" id="JASNWA010000010">
    <property type="protein sequence ID" value="KAK3169039.1"/>
    <property type="molecule type" value="Genomic_DNA"/>
</dbReference>
<dbReference type="PANTHER" id="PTHR42791">
    <property type="entry name" value="GNAT FAMILY ACETYLTRANSFERASE"/>
    <property type="match status" value="1"/>
</dbReference>
<gene>
    <name evidence="2" type="ORF">OEA41_005487</name>
</gene>
<dbReference type="CDD" id="cd04301">
    <property type="entry name" value="NAT_SF"/>
    <property type="match status" value="1"/>
</dbReference>
<keyword evidence="3" id="KW-1185">Reference proteome</keyword>
<name>A0AAD9YZV4_9LECA</name>
<evidence type="ECO:0000313" key="2">
    <source>
        <dbReference type="EMBL" id="KAK3169039.1"/>
    </source>
</evidence>